<gene>
    <name evidence="5" type="ORF">MMON_37390</name>
</gene>
<name>A0AAD1MYC2_MYCMB</name>
<feature type="domain" description="HTH luxR-type" evidence="4">
    <location>
        <begin position="151"/>
        <end position="216"/>
    </location>
</feature>
<dbReference type="GO" id="GO:0006355">
    <property type="term" value="P:regulation of DNA-templated transcription"/>
    <property type="evidence" value="ECO:0007669"/>
    <property type="project" value="InterPro"/>
</dbReference>
<evidence type="ECO:0000313" key="6">
    <source>
        <dbReference type="Proteomes" id="UP000466039"/>
    </source>
</evidence>
<dbReference type="InterPro" id="IPR000792">
    <property type="entry name" value="Tscrpt_reg_LuxR_C"/>
</dbReference>
<dbReference type="PRINTS" id="PR00038">
    <property type="entry name" value="HTHLUXR"/>
</dbReference>
<dbReference type="GO" id="GO:0003677">
    <property type="term" value="F:DNA binding"/>
    <property type="evidence" value="ECO:0007669"/>
    <property type="project" value="UniProtKB-KW"/>
</dbReference>
<dbReference type="Proteomes" id="UP000466039">
    <property type="component" value="Chromosome"/>
</dbReference>
<dbReference type="AlphaFoldDB" id="A0AAD1MYC2"/>
<dbReference type="PANTHER" id="PTHR43214:SF24">
    <property type="entry name" value="TRANSCRIPTIONAL REGULATORY PROTEIN NARL-RELATED"/>
    <property type="match status" value="1"/>
</dbReference>
<evidence type="ECO:0000313" key="5">
    <source>
        <dbReference type="EMBL" id="BBZ62438.1"/>
    </source>
</evidence>
<evidence type="ECO:0000259" key="4">
    <source>
        <dbReference type="PROSITE" id="PS50043"/>
    </source>
</evidence>
<keyword evidence="3" id="KW-0804">Transcription</keyword>
<accession>A0AAD1MYC2</accession>
<evidence type="ECO:0000256" key="1">
    <source>
        <dbReference type="ARBA" id="ARBA00023015"/>
    </source>
</evidence>
<dbReference type="InterPro" id="IPR016032">
    <property type="entry name" value="Sig_transdc_resp-reg_C-effctor"/>
</dbReference>
<dbReference type="EMBL" id="AP022617">
    <property type="protein sequence ID" value="BBZ62438.1"/>
    <property type="molecule type" value="Genomic_DNA"/>
</dbReference>
<evidence type="ECO:0000256" key="2">
    <source>
        <dbReference type="ARBA" id="ARBA00023125"/>
    </source>
</evidence>
<organism evidence="5 6">
    <name type="scientific">Mycolicibacterium monacense</name>
    <name type="common">Mycobacterium monacense</name>
    <dbReference type="NCBI Taxonomy" id="85693"/>
    <lineage>
        <taxon>Bacteria</taxon>
        <taxon>Bacillati</taxon>
        <taxon>Actinomycetota</taxon>
        <taxon>Actinomycetes</taxon>
        <taxon>Mycobacteriales</taxon>
        <taxon>Mycobacteriaceae</taxon>
        <taxon>Mycolicibacterium</taxon>
    </lineage>
</organism>
<dbReference type="SUPFAM" id="SSF46894">
    <property type="entry name" value="C-terminal effector domain of the bipartite response regulators"/>
    <property type="match status" value="1"/>
</dbReference>
<keyword evidence="1" id="KW-0805">Transcription regulation</keyword>
<dbReference type="Gene3D" id="3.40.50.2300">
    <property type="match status" value="1"/>
</dbReference>
<keyword evidence="2" id="KW-0238">DNA-binding</keyword>
<proteinExistence type="predicted"/>
<dbReference type="Pfam" id="PF00196">
    <property type="entry name" value="GerE"/>
    <property type="match status" value="1"/>
</dbReference>
<reference evidence="5 6" key="1">
    <citation type="journal article" date="2019" name="Emerg. Microbes Infect.">
        <title>Comprehensive subspecies identification of 175 nontuberculous mycobacteria species based on 7547 genomic profiles.</title>
        <authorList>
            <person name="Matsumoto Y."/>
            <person name="Kinjo T."/>
            <person name="Motooka D."/>
            <person name="Nabeya D."/>
            <person name="Jung N."/>
            <person name="Uechi K."/>
            <person name="Horii T."/>
            <person name="Iida T."/>
            <person name="Fujita J."/>
            <person name="Nakamura S."/>
        </authorList>
    </citation>
    <scope>NUCLEOTIDE SEQUENCE [LARGE SCALE GENOMIC DNA]</scope>
    <source>
        <strain evidence="5 6">JCM 15658</strain>
    </source>
</reference>
<sequence>MPYREPIEGARMERVRTYVYADDAILQVGVSSQLRGRPEIEVVEHNDLSDVDVAVVVADALDDQTRRVLRSLRRASVPHRVLVTTAVDDSTVIAAAEVGVNGLLRRAEATPEVLARTIRKIAAGDGVIPADLLGHLLEQVGRLQRQVLSPRGLTFTGLTDREIKVLRLIAEGHDTSEIAQQLCYSQRTVKNVLHDVTTRLQLRNRSHAVAYAVREGLI</sequence>
<dbReference type="CDD" id="cd06170">
    <property type="entry name" value="LuxR_C_like"/>
    <property type="match status" value="1"/>
</dbReference>
<evidence type="ECO:0000256" key="3">
    <source>
        <dbReference type="ARBA" id="ARBA00023163"/>
    </source>
</evidence>
<protein>
    <submittedName>
        <fullName evidence="5">Helix-turn-helix transcriptional regulator</fullName>
    </submittedName>
</protein>
<dbReference type="InterPro" id="IPR039420">
    <property type="entry name" value="WalR-like"/>
</dbReference>
<keyword evidence="6" id="KW-1185">Reference proteome</keyword>
<dbReference type="PANTHER" id="PTHR43214">
    <property type="entry name" value="TWO-COMPONENT RESPONSE REGULATOR"/>
    <property type="match status" value="1"/>
</dbReference>
<dbReference type="PROSITE" id="PS50043">
    <property type="entry name" value="HTH_LUXR_2"/>
    <property type="match status" value="1"/>
</dbReference>
<dbReference type="SMART" id="SM00421">
    <property type="entry name" value="HTH_LUXR"/>
    <property type="match status" value="1"/>
</dbReference>